<accession>A0ABW5C9X9</accession>
<evidence type="ECO:0000313" key="2">
    <source>
        <dbReference type="Proteomes" id="UP001597296"/>
    </source>
</evidence>
<proteinExistence type="predicted"/>
<sequence length="89" mass="10110">MFDLTNVGYVKRIVVGNTNPEKLVSEEETAREALLLNRCLSEPPRGRIIGIEKNFTLLNVGEHQVVLQAMVYHVGFVRKPYWLDPEEAG</sequence>
<dbReference type="RefSeq" id="WP_377314532.1">
    <property type="nucleotide sequence ID" value="NZ_JBHUIY010000004.1"/>
</dbReference>
<evidence type="ECO:0000313" key="1">
    <source>
        <dbReference type="EMBL" id="MFD2232855.1"/>
    </source>
</evidence>
<organism evidence="1 2">
    <name type="scientific">Phaeospirillum tilakii</name>
    <dbReference type="NCBI Taxonomy" id="741673"/>
    <lineage>
        <taxon>Bacteria</taxon>
        <taxon>Pseudomonadati</taxon>
        <taxon>Pseudomonadota</taxon>
        <taxon>Alphaproteobacteria</taxon>
        <taxon>Rhodospirillales</taxon>
        <taxon>Rhodospirillaceae</taxon>
        <taxon>Phaeospirillum</taxon>
    </lineage>
</organism>
<protein>
    <submittedName>
        <fullName evidence="1">Uncharacterized protein</fullName>
    </submittedName>
</protein>
<comment type="caution">
    <text evidence="1">The sequence shown here is derived from an EMBL/GenBank/DDBJ whole genome shotgun (WGS) entry which is preliminary data.</text>
</comment>
<dbReference type="Proteomes" id="UP001597296">
    <property type="component" value="Unassembled WGS sequence"/>
</dbReference>
<dbReference type="EMBL" id="JBHUIY010000004">
    <property type="protein sequence ID" value="MFD2232855.1"/>
    <property type="molecule type" value="Genomic_DNA"/>
</dbReference>
<reference evidence="2" key="1">
    <citation type="journal article" date="2019" name="Int. J. Syst. Evol. Microbiol.">
        <title>The Global Catalogue of Microorganisms (GCM) 10K type strain sequencing project: providing services to taxonomists for standard genome sequencing and annotation.</title>
        <authorList>
            <consortium name="The Broad Institute Genomics Platform"/>
            <consortium name="The Broad Institute Genome Sequencing Center for Infectious Disease"/>
            <person name="Wu L."/>
            <person name="Ma J."/>
        </authorList>
    </citation>
    <scope>NUCLEOTIDE SEQUENCE [LARGE SCALE GENOMIC DNA]</scope>
    <source>
        <strain evidence="2">KCTC 15012</strain>
    </source>
</reference>
<name>A0ABW5C9X9_9PROT</name>
<keyword evidence="2" id="KW-1185">Reference proteome</keyword>
<gene>
    <name evidence="1" type="ORF">ACFSNB_03460</name>
</gene>